<dbReference type="PANTHER" id="PTHR46148">
    <property type="entry name" value="CHROMO DOMAIN-CONTAINING PROTEIN"/>
    <property type="match status" value="1"/>
</dbReference>
<evidence type="ECO:0000313" key="2">
    <source>
        <dbReference type="EMBL" id="KAA0032978.1"/>
    </source>
</evidence>
<dbReference type="Proteomes" id="UP000321393">
    <property type="component" value="Unassembled WGS sequence"/>
</dbReference>
<feature type="domain" description="Tf2-1-like SH3-like" evidence="1">
    <location>
        <begin position="80"/>
        <end position="122"/>
    </location>
</feature>
<proteinExistence type="predicted"/>
<accession>A0A5A7SR06</accession>
<dbReference type="EMBL" id="SSTD01005249">
    <property type="protein sequence ID" value="TYK21990.1"/>
    <property type="molecule type" value="Genomic_DNA"/>
</dbReference>
<reference evidence="4 5" key="1">
    <citation type="submission" date="2019-08" db="EMBL/GenBank/DDBJ databases">
        <title>Draft genome sequences of two oriental melons (Cucumis melo L. var makuwa).</title>
        <authorList>
            <person name="Kwon S.-Y."/>
        </authorList>
    </citation>
    <scope>NUCLEOTIDE SEQUENCE [LARGE SCALE GENOMIC DNA]</scope>
    <source>
        <strain evidence="5">cv. Chang Bougi</strain>
        <strain evidence="4">cv. SW 3</strain>
        <tissue evidence="2">Leaf</tissue>
    </source>
</reference>
<name>A0A5A7SR06_CUCMM</name>
<dbReference type="EMBL" id="SSTE01020983">
    <property type="protein sequence ID" value="KAA0032978.1"/>
    <property type="molecule type" value="Genomic_DNA"/>
</dbReference>
<dbReference type="AlphaFoldDB" id="A0A5A7SR06"/>
<evidence type="ECO:0000313" key="3">
    <source>
        <dbReference type="EMBL" id="TYK21990.1"/>
    </source>
</evidence>
<gene>
    <name evidence="3" type="ORF">E5676_scaffold482G00200</name>
    <name evidence="2" type="ORF">E6C27_scaffold269G00640</name>
</gene>
<dbReference type="Pfam" id="PF24626">
    <property type="entry name" value="SH3_Tf2-1"/>
    <property type="match status" value="1"/>
</dbReference>
<sequence>MPEIVVEEEDLEKVLMFIQEGKMQKKVGHVKRKALLKGLYLMKLSNAIGIDGEKGDALSNSCDTGESESQVTFTPLGVLHFRRKEKLSPRYISLYMITERVGLAAYGLELPAELARIHDIFHEDVVQIRDRKVQVLRNKTITLMKVIWRRQGVEEVTWKSEDKMRSSYPALFA</sequence>
<dbReference type="PANTHER" id="PTHR46148:SF57">
    <property type="entry name" value="OS12G0499874 PROTEIN"/>
    <property type="match status" value="1"/>
</dbReference>
<evidence type="ECO:0000259" key="1">
    <source>
        <dbReference type="Pfam" id="PF24626"/>
    </source>
</evidence>
<dbReference type="OrthoDB" id="1939135at2759"/>
<organism evidence="2 4">
    <name type="scientific">Cucumis melo var. makuwa</name>
    <name type="common">Oriental melon</name>
    <dbReference type="NCBI Taxonomy" id="1194695"/>
    <lineage>
        <taxon>Eukaryota</taxon>
        <taxon>Viridiplantae</taxon>
        <taxon>Streptophyta</taxon>
        <taxon>Embryophyta</taxon>
        <taxon>Tracheophyta</taxon>
        <taxon>Spermatophyta</taxon>
        <taxon>Magnoliopsida</taxon>
        <taxon>eudicotyledons</taxon>
        <taxon>Gunneridae</taxon>
        <taxon>Pentapetalae</taxon>
        <taxon>rosids</taxon>
        <taxon>fabids</taxon>
        <taxon>Cucurbitales</taxon>
        <taxon>Cucurbitaceae</taxon>
        <taxon>Benincaseae</taxon>
        <taxon>Cucumis</taxon>
    </lineage>
</organism>
<dbReference type="Proteomes" id="UP000321947">
    <property type="component" value="Unassembled WGS sequence"/>
</dbReference>
<comment type="caution">
    <text evidence="2">The sequence shown here is derived from an EMBL/GenBank/DDBJ whole genome shotgun (WGS) entry which is preliminary data.</text>
</comment>
<evidence type="ECO:0000313" key="4">
    <source>
        <dbReference type="Proteomes" id="UP000321393"/>
    </source>
</evidence>
<dbReference type="InterPro" id="IPR056924">
    <property type="entry name" value="SH3_Tf2-1"/>
</dbReference>
<evidence type="ECO:0000313" key="5">
    <source>
        <dbReference type="Proteomes" id="UP000321947"/>
    </source>
</evidence>
<protein>
    <submittedName>
        <fullName evidence="2">Chromo domain-containing protein</fullName>
    </submittedName>
</protein>